<protein>
    <recommendedName>
        <fullName evidence="3">Halobacterial output domain-containing protein</fullName>
    </recommendedName>
</protein>
<evidence type="ECO:0000313" key="2">
    <source>
        <dbReference type="Proteomes" id="UP001596113"/>
    </source>
</evidence>
<proteinExistence type="predicted"/>
<evidence type="ECO:0000313" key="1">
    <source>
        <dbReference type="EMBL" id="MFC5407407.1"/>
    </source>
</evidence>
<keyword evidence="2" id="KW-1185">Reference proteome</keyword>
<dbReference type="RefSeq" id="WP_378140041.1">
    <property type="nucleotide sequence ID" value="NZ_JBHSMI010000067.1"/>
</dbReference>
<comment type="caution">
    <text evidence="1">The sequence shown here is derived from an EMBL/GenBank/DDBJ whole genome shotgun (WGS) entry which is preliminary data.</text>
</comment>
<organism evidence="1 2">
    <name type="scientific">Cohnella soli</name>
    <dbReference type="NCBI Taxonomy" id="425005"/>
    <lineage>
        <taxon>Bacteria</taxon>
        <taxon>Bacillati</taxon>
        <taxon>Bacillota</taxon>
        <taxon>Bacilli</taxon>
        <taxon>Bacillales</taxon>
        <taxon>Paenibacillaceae</taxon>
        <taxon>Cohnella</taxon>
    </lineage>
</organism>
<dbReference type="Proteomes" id="UP001596113">
    <property type="component" value="Unassembled WGS sequence"/>
</dbReference>
<name>A0ABW0I820_9BACL</name>
<evidence type="ECO:0008006" key="3">
    <source>
        <dbReference type="Google" id="ProtNLM"/>
    </source>
</evidence>
<accession>A0ABW0I820</accession>
<reference evidence="2" key="1">
    <citation type="journal article" date="2019" name="Int. J. Syst. Evol. Microbiol.">
        <title>The Global Catalogue of Microorganisms (GCM) 10K type strain sequencing project: providing services to taxonomists for standard genome sequencing and annotation.</title>
        <authorList>
            <consortium name="The Broad Institute Genomics Platform"/>
            <consortium name="The Broad Institute Genome Sequencing Center for Infectious Disease"/>
            <person name="Wu L."/>
            <person name="Ma J."/>
        </authorList>
    </citation>
    <scope>NUCLEOTIDE SEQUENCE [LARGE SCALE GENOMIC DNA]</scope>
    <source>
        <strain evidence="2">CGMCC 1.18575</strain>
    </source>
</reference>
<sequence length="98" mass="11099">MAISYTRPYDHILDDLSRALTTVPRFYEAFEMEDEDWSELSKDERDVCTRTLADDLFYVLGTEPSADVGQGRAEYDAGHAIIRVSSGDVLVHVISLRD</sequence>
<gene>
    <name evidence="1" type="ORF">ACFPOF_32150</name>
</gene>
<dbReference type="EMBL" id="JBHSMI010000067">
    <property type="protein sequence ID" value="MFC5407407.1"/>
    <property type="molecule type" value="Genomic_DNA"/>
</dbReference>